<dbReference type="Proteomes" id="UP001311232">
    <property type="component" value="Unassembled WGS sequence"/>
</dbReference>
<evidence type="ECO:0000313" key="3">
    <source>
        <dbReference type="EMBL" id="KAK5606744.1"/>
    </source>
</evidence>
<protein>
    <recommendedName>
        <fullName evidence="2">PDZ domain-containing protein</fullName>
    </recommendedName>
</protein>
<dbReference type="PANTHER" id="PTHR48484:SF1">
    <property type="entry name" value="DENTIN SIALOPHOSPHOPROTEIN"/>
    <property type="match status" value="1"/>
</dbReference>
<dbReference type="GO" id="GO:0005125">
    <property type="term" value="F:cytokine activity"/>
    <property type="evidence" value="ECO:0007669"/>
    <property type="project" value="InterPro"/>
</dbReference>
<dbReference type="Pfam" id="PF00595">
    <property type="entry name" value="PDZ"/>
    <property type="match status" value="2"/>
</dbReference>
<dbReference type="FunFam" id="2.30.42.10:FF:000122">
    <property type="entry name" value="Pro-interleukin-16"/>
    <property type="match status" value="1"/>
</dbReference>
<feature type="compositionally biased region" description="Polar residues" evidence="1">
    <location>
        <begin position="70"/>
        <end position="79"/>
    </location>
</feature>
<feature type="compositionally biased region" description="Polar residues" evidence="1">
    <location>
        <begin position="479"/>
        <end position="489"/>
    </location>
</feature>
<organism evidence="3 4">
    <name type="scientific">Crenichthys baileyi</name>
    <name type="common">White River springfish</name>
    <dbReference type="NCBI Taxonomy" id="28760"/>
    <lineage>
        <taxon>Eukaryota</taxon>
        <taxon>Metazoa</taxon>
        <taxon>Chordata</taxon>
        <taxon>Craniata</taxon>
        <taxon>Vertebrata</taxon>
        <taxon>Euteleostomi</taxon>
        <taxon>Actinopterygii</taxon>
        <taxon>Neopterygii</taxon>
        <taxon>Teleostei</taxon>
        <taxon>Neoteleostei</taxon>
        <taxon>Acanthomorphata</taxon>
        <taxon>Ovalentaria</taxon>
        <taxon>Atherinomorphae</taxon>
        <taxon>Cyprinodontiformes</taxon>
        <taxon>Goodeidae</taxon>
        <taxon>Crenichthys</taxon>
    </lineage>
</organism>
<reference evidence="3 4" key="1">
    <citation type="submission" date="2021-06" db="EMBL/GenBank/DDBJ databases">
        <authorList>
            <person name="Palmer J.M."/>
        </authorList>
    </citation>
    <scope>NUCLEOTIDE SEQUENCE [LARGE SCALE GENOMIC DNA]</scope>
    <source>
        <strain evidence="3 4">MEX-2019</strain>
        <tissue evidence="3">Muscle</tissue>
    </source>
</reference>
<accession>A0AAV9RDC7</accession>
<dbReference type="InterPro" id="IPR036034">
    <property type="entry name" value="PDZ_sf"/>
</dbReference>
<dbReference type="Gene3D" id="2.30.42.10">
    <property type="match status" value="2"/>
</dbReference>
<feature type="region of interest" description="Disordered" evidence="1">
    <location>
        <begin position="441"/>
        <end position="492"/>
    </location>
</feature>
<dbReference type="SUPFAM" id="SSF50156">
    <property type="entry name" value="PDZ domain-like"/>
    <property type="match status" value="2"/>
</dbReference>
<gene>
    <name evidence="3" type="ORF">CRENBAI_016089</name>
</gene>
<dbReference type="GO" id="GO:0050930">
    <property type="term" value="P:induction of positive chemotaxis"/>
    <property type="evidence" value="ECO:0007669"/>
    <property type="project" value="InterPro"/>
</dbReference>
<feature type="region of interest" description="Disordered" evidence="1">
    <location>
        <begin position="609"/>
        <end position="635"/>
    </location>
</feature>
<feature type="domain" description="PDZ" evidence="2">
    <location>
        <begin position="719"/>
        <end position="802"/>
    </location>
</feature>
<dbReference type="InterPro" id="IPR001478">
    <property type="entry name" value="PDZ"/>
</dbReference>
<proteinExistence type="predicted"/>
<dbReference type="EMBL" id="JAHHUM010002052">
    <property type="protein sequence ID" value="KAK5606744.1"/>
    <property type="molecule type" value="Genomic_DNA"/>
</dbReference>
<feature type="compositionally biased region" description="Polar residues" evidence="1">
    <location>
        <begin position="226"/>
        <end position="240"/>
    </location>
</feature>
<dbReference type="SMART" id="SM00228">
    <property type="entry name" value="PDZ"/>
    <property type="match status" value="2"/>
</dbReference>
<sequence>MDLLSPSTSENIPLRSGARFTVRSANSPSYSFTRSPGVRKKLTVDNVKGTSGTNKKEDMGVVNQTELNQNSTSESTNMSLDWGSGARSPPWSTRACETKLLGKREAGDFEEQRTKIQNNTSRTLTSLKGFNSADPSYIIDNCSVKQGYSLDRVKSLPIRFKTESEPGFRFTDSLLGPQGGQSIQERIQLFESAGEMTVGGTFPRRFSSGEDYSPVRKTLPSIWAQKETNPTRSETLSPSESVKLKERSTGTQRQGQFSSKYLEDDKWVRDAMVMGTKSLDRFRSRNTVAARIRSVRTAAASVRNKISQFEALTQKATSQVHIPRRTFSVPAKLNKAQEGEKRNGFAKYVDEGSNKWEMKTYESIEKTKRLGLERSLSVDEVGIRFEKSETDGSNFLDKSKKDFSQDLGKYSSLKKTQHIPLNEGAQRRSRLLCFDETDFVKHSSPEDSNMKDMTTNTSDMHPRPQCEISSPVSDDDKTPTNTPLNSSPFLSPVKEPEDIFVVAGNTSPPVIGQEDKTKNKDSTLLPPTTLSQNSESDVFITHTKKTEDKDSPHLPPDTSSHNNLSDVFYPDVKPELQKGRKQLLDLNEWIAHITPEFKCWNEYMGEYEDDDERTQKDDDSNYDSDSGDSFVTTTSNMSHSKHNSFSLSLSDLCNFSGGDYESAEGDDRQLRGRRSASLSSDVSGFSCVSLLPTEELDKLVEDVKNVGDEALQDYIDVDVVVLHKEVGAGLGFSLAGGVDQNKPITVHKVFDSGVAAQEGSIMEGDHIMSINGTALSESAHWEALRTLRKAKAQETVVVVLRKGDLSGASKVGVQENCDMETRTQYETGQRVCVQLQKNSRDLGFSLQGGVGSSEGNRPLTVQKIFQGGPVDKVFPGDEILEIQGISVVGMRRLEVWTFIKTLPSGPVEVELQRPDASAGVQFRECRSTRN</sequence>
<dbReference type="PANTHER" id="PTHR48484">
    <property type="entry name" value="PRO-INTERLEUKIN-16"/>
    <property type="match status" value="1"/>
</dbReference>
<dbReference type="GO" id="GO:0030595">
    <property type="term" value="P:leukocyte chemotaxis"/>
    <property type="evidence" value="ECO:0007669"/>
    <property type="project" value="TreeGrafter"/>
</dbReference>
<feature type="region of interest" description="Disordered" evidence="1">
    <location>
        <begin position="505"/>
        <end position="565"/>
    </location>
</feature>
<dbReference type="GO" id="GO:0042609">
    <property type="term" value="F:CD4 receptor binding"/>
    <property type="evidence" value="ECO:0007669"/>
    <property type="project" value="TreeGrafter"/>
</dbReference>
<dbReference type="PROSITE" id="PS50106">
    <property type="entry name" value="PDZ"/>
    <property type="match status" value="2"/>
</dbReference>
<evidence type="ECO:0000256" key="1">
    <source>
        <dbReference type="SAM" id="MobiDB-lite"/>
    </source>
</evidence>
<dbReference type="InterPro" id="IPR055287">
    <property type="entry name" value="IL-16-like"/>
</dbReference>
<evidence type="ECO:0000313" key="4">
    <source>
        <dbReference type="Proteomes" id="UP001311232"/>
    </source>
</evidence>
<name>A0AAV9RDC7_9TELE</name>
<feature type="region of interest" description="Disordered" evidence="1">
    <location>
        <begin position="223"/>
        <end position="256"/>
    </location>
</feature>
<feature type="domain" description="PDZ" evidence="2">
    <location>
        <begin position="832"/>
        <end position="900"/>
    </location>
</feature>
<comment type="caution">
    <text evidence="3">The sequence shown here is derived from an EMBL/GenBank/DDBJ whole genome shotgun (WGS) entry which is preliminary data.</text>
</comment>
<feature type="compositionally biased region" description="Basic and acidic residues" evidence="1">
    <location>
        <begin position="441"/>
        <end position="450"/>
    </location>
</feature>
<keyword evidence="4" id="KW-1185">Reference proteome</keyword>
<dbReference type="AlphaFoldDB" id="A0AAV9RDC7"/>
<feature type="region of interest" description="Disordered" evidence="1">
    <location>
        <begin position="70"/>
        <end position="91"/>
    </location>
</feature>
<feature type="compositionally biased region" description="Polar residues" evidence="1">
    <location>
        <begin position="525"/>
        <end position="536"/>
    </location>
</feature>
<evidence type="ECO:0000259" key="2">
    <source>
        <dbReference type="PROSITE" id="PS50106"/>
    </source>
</evidence>